<dbReference type="Proteomes" id="UP001565435">
    <property type="component" value="Unassembled WGS sequence"/>
</dbReference>
<keyword evidence="1" id="KW-1133">Transmembrane helix</keyword>
<sequence>MRTPTQKFAYTVFLASIGVAVLGGILLVVCQLIGLVFDAEPLVTAPNGVFKTTLCIAASVSSLAVYFLVYVKPVGKETNDG</sequence>
<evidence type="ECO:0000256" key="1">
    <source>
        <dbReference type="SAM" id="Phobius"/>
    </source>
</evidence>
<name>A0ABV4ELF2_BREEP</name>
<feature type="transmembrane region" description="Helical" evidence="1">
    <location>
        <begin position="49"/>
        <end position="71"/>
    </location>
</feature>
<gene>
    <name evidence="2" type="ORF">ABH903_002405</name>
</gene>
<accession>A0ABV4ELF2</accession>
<dbReference type="RefSeq" id="WP_370036633.1">
    <property type="nucleotide sequence ID" value="NZ_JBGBYS010000014.1"/>
</dbReference>
<feature type="transmembrane region" description="Helical" evidence="1">
    <location>
        <begin position="12"/>
        <end position="37"/>
    </location>
</feature>
<organism evidence="2 3">
    <name type="scientific">Brevibacterium epidermidis</name>
    <dbReference type="NCBI Taxonomy" id="1698"/>
    <lineage>
        <taxon>Bacteria</taxon>
        <taxon>Bacillati</taxon>
        <taxon>Actinomycetota</taxon>
        <taxon>Actinomycetes</taxon>
        <taxon>Micrococcales</taxon>
        <taxon>Brevibacteriaceae</taxon>
        <taxon>Brevibacterium</taxon>
    </lineage>
</organism>
<keyword evidence="3" id="KW-1185">Reference proteome</keyword>
<dbReference type="EMBL" id="JBGBYS010000014">
    <property type="protein sequence ID" value="MEY9259373.1"/>
    <property type="molecule type" value="Genomic_DNA"/>
</dbReference>
<evidence type="ECO:0000313" key="3">
    <source>
        <dbReference type="Proteomes" id="UP001565435"/>
    </source>
</evidence>
<comment type="caution">
    <text evidence="2">The sequence shown here is derived from an EMBL/GenBank/DDBJ whole genome shotgun (WGS) entry which is preliminary data.</text>
</comment>
<keyword evidence="1" id="KW-0812">Transmembrane</keyword>
<proteinExistence type="predicted"/>
<evidence type="ECO:0000313" key="2">
    <source>
        <dbReference type="EMBL" id="MEY9259373.1"/>
    </source>
</evidence>
<protein>
    <submittedName>
        <fullName evidence="2">Uncharacterized protein</fullName>
    </submittedName>
</protein>
<keyword evidence="1" id="KW-0472">Membrane</keyword>
<reference evidence="2 3" key="1">
    <citation type="submission" date="2024-07" db="EMBL/GenBank/DDBJ databases">
        <title>Mealworm larvae gut microbial communities from Newark, Delaware, USA.</title>
        <authorList>
            <person name="Blenner M."/>
        </authorList>
    </citation>
    <scope>NUCLEOTIDE SEQUENCE [LARGE SCALE GENOMIC DNA]</scope>
    <source>
        <strain evidence="2 3">UD i117</strain>
    </source>
</reference>